<evidence type="ECO:0000256" key="6">
    <source>
        <dbReference type="ARBA" id="ARBA00023136"/>
    </source>
</evidence>
<feature type="transmembrane region" description="Helical" evidence="7">
    <location>
        <begin position="184"/>
        <end position="201"/>
    </location>
</feature>
<dbReference type="PATRIC" id="fig|1121326.3.peg.4388"/>
<accession>A0A162RYM6</accession>
<feature type="transmembrane region" description="Helical" evidence="7">
    <location>
        <begin position="245"/>
        <end position="263"/>
    </location>
</feature>
<organism evidence="9 10">
    <name type="scientific">Clostridium magnum DSM 2767</name>
    <dbReference type="NCBI Taxonomy" id="1121326"/>
    <lineage>
        <taxon>Bacteria</taxon>
        <taxon>Bacillati</taxon>
        <taxon>Bacillota</taxon>
        <taxon>Clostridia</taxon>
        <taxon>Eubacteriales</taxon>
        <taxon>Clostridiaceae</taxon>
        <taxon>Clostridium</taxon>
    </lineage>
</organism>
<dbReference type="GO" id="GO:0005886">
    <property type="term" value="C:plasma membrane"/>
    <property type="evidence" value="ECO:0007669"/>
    <property type="project" value="UniProtKB-SubCell"/>
</dbReference>
<dbReference type="InterPro" id="IPR037185">
    <property type="entry name" value="EmrE-like"/>
</dbReference>
<feature type="transmembrane region" description="Helical" evidence="7">
    <location>
        <begin position="269"/>
        <end position="289"/>
    </location>
</feature>
<gene>
    <name evidence="9" type="primary">yhbE_2</name>
    <name evidence="9" type="ORF">CLMAG_43250</name>
</gene>
<keyword evidence="6 7" id="KW-0472">Membrane</keyword>
<feature type="transmembrane region" description="Helical" evidence="7">
    <location>
        <begin position="67"/>
        <end position="89"/>
    </location>
</feature>
<evidence type="ECO:0000259" key="8">
    <source>
        <dbReference type="Pfam" id="PF00892"/>
    </source>
</evidence>
<feature type="transmembrane region" description="Helical" evidence="7">
    <location>
        <begin position="95"/>
        <end position="115"/>
    </location>
</feature>
<reference evidence="9 10" key="1">
    <citation type="submission" date="2016-04" db="EMBL/GenBank/DDBJ databases">
        <title>Genome sequence of Clostridium magnum DSM 2767.</title>
        <authorList>
            <person name="Poehlein A."/>
            <person name="Uhlig R."/>
            <person name="Fischer R."/>
            <person name="Bahl H."/>
            <person name="Daniel R."/>
        </authorList>
    </citation>
    <scope>NUCLEOTIDE SEQUENCE [LARGE SCALE GENOMIC DNA]</scope>
    <source>
        <strain evidence="9 10">DSM 2767</strain>
    </source>
</reference>
<dbReference type="InterPro" id="IPR000620">
    <property type="entry name" value="EamA_dom"/>
</dbReference>
<evidence type="ECO:0000256" key="4">
    <source>
        <dbReference type="ARBA" id="ARBA00022692"/>
    </source>
</evidence>
<keyword evidence="5 7" id="KW-1133">Transmembrane helix</keyword>
<evidence type="ECO:0000313" key="9">
    <source>
        <dbReference type="EMBL" id="KZL90553.1"/>
    </source>
</evidence>
<comment type="subcellular location">
    <subcellularLocation>
        <location evidence="1">Cell membrane</location>
        <topology evidence="1">Multi-pass membrane protein</topology>
    </subcellularLocation>
</comment>
<evidence type="ECO:0000256" key="1">
    <source>
        <dbReference type="ARBA" id="ARBA00004651"/>
    </source>
</evidence>
<dbReference type="AlphaFoldDB" id="A0A162RYM6"/>
<dbReference type="InterPro" id="IPR050638">
    <property type="entry name" value="AA-Vitamin_Transporters"/>
</dbReference>
<dbReference type="Proteomes" id="UP000076603">
    <property type="component" value="Unassembled WGS sequence"/>
</dbReference>
<name>A0A162RYM6_9CLOT</name>
<evidence type="ECO:0000256" key="2">
    <source>
        <dbReference type="ARBA" id="ARBA00007362"/>
    </source>
</evidence>
<feature type="transmembrane region" description="Helical" evidence="7">
    <location>
        <begin position="122"/>
        <end position="140"/>
    </location>
</feature>
<feature type="transmembrane region" description="Helical" evidence="7">
    <location>
        <begin position="34"/>
        <end position="55"/>
    </location>
</feature>
<dbReference type="EMBL" id="LWAE01000005">
    <property type="protein sequence ID" value="KZL90553.1"/>
    <property type="molecule type" value="Genomic_DNA"/>
</dbReference>
<evidence type="ECO:0000256" key="3">
    <source>
        <dbReference type="ARBA" id="ARBA00022475"/>
    </source>
</evidence>
<sequence>MKKYRVFLLLIICNLFWAGNYVFGKYVVSDMTPLWITFSRWLMASFLLIPIAYFTEKPKWDPIRKQWFLLFFMGISGIAGFNLALYSALHYTSPTNASLISALNPGLIVLVSVFMLREKVSLIQVLGFIFSLLGVFLVLTRGHLDQIFQTEYNRGDLIMIISIVVWTVYSILGKRLRDIQPITATAVSALFGTIIMAPFALYEGINIANITPIAVTGILYMIIFPSIGSFILWNMAIQEIGASKAGIFLNFIPIFTAIISWILGEKVTAAQVCGGILVFIGVYLTTGMLEARLSERARAREIRLEER</sequence>
<comment type="caution">
    <text evidence="9">The sequence shown here is derived from an EMBL/GenBank/DDBJ whole genome shotgun (WGS) entry which is preliminary data.</text>
</comment>
<proteinExistence type="inferred from homology"/>
<evidence type="ECO:0000256" key="7">
    <source>
        <dbReference type="SAM" id="Phobius"/>
    </source>
</evidence>
<dbReference type="PANTHER" id="PTHR32322">
    <property type="entry name" value="INNER MEMBRANE TRANSPORTER"/>
    <property type="match status" value="1"/>
</dbReference>
<dbReference type="OrthoDB" id="9799821at2"/>
<dbReference type="PANTHER" id="PTHR32322:SF18">
    <property type="entry name" value="S-ADENOSYLMETHIONINE_S-ADENOSYLHOMOCYSTEINE TRANSPORTER"/>
    <property type="match status" value="1"/>
</dbReference>
<feature type="domain" description="EamA" evidence="8">
    <location>
        <begin position="8"/>
        <end position="139"/>
    </location>
</feature>
<dbReference type="STRING" id="1121326.CLMAG_43250"/>
<keyword evidence="3" id="KW-1003">Cell membrane</keyword>
<feature type="domain" description="EamA" evidence="8">
    <location>
        <begin position="154"/>
        <end position="286"/>
    </location>
</feature>
<dbReference type="SUPFAM" id="SSF103481">
    <property type="entry name" value="Multidrug resistance efflux transporter EmrE"/>
    <property type="match status" value="2"/>
</dbReference>
<protein>
    <submittedName>
        <fullName evidence="9">Putative inner membrane transporter YhbE</fullName>
    </submittedName>
</protein>
<comment type="similarity">
    <text evidence="2">Belongs to the EamA transporter family.</text>
</comment>
<evidence type="ECO:0000256" key="5">
    <source>
        <dbReference type="ARBA" id="ARBA00022989"/>
    </source>
</evidence>
<keyword evidence="4 7" id="KW-0812">Transmembrane</keyword>
<keyword evidence="10" id="KW-1185">Reference proteome</keyword>
<dbReference type="RefSeq" id="WP_066626843.1">
    <property type="nucleotide sequence ID" value="NZ_FQXL01000011.1"/>
</dbReference>
<dbReference type="Pfam" id="PF00892">
    <property type="entry name" value="EamA"/>
    <property type="match status" value="2"/>
</dbReference>
<feature type="transmembrane region" description="Helical" evidence="7">
    <location>
        <begin position="213"/>
        <end position="233"/>
    </location>
</feature>
<feature type="transmembrane region" description="Helical" evidence="7">
    <location>
        <begin position="152"/>
        <end position="172"/>
    </location>
</feature>
<evidence type="ECO:0000313" key="10">
    <source>
        <dbReference type="Proteomes" id="UP000076603"/>
    </source>
</evidence>